<evidence type="ECO:0000259" key="3">
    <source>
        <dbReference type="Pfam" id="PF03061"/>
    </source>
</evidence>
<gene>
    <name evidence="4" type="ORF">BKA16_001511</name>
</gene>
<dbReference type="SUPFAM" id="SSF54637">
    <property type="entry name" value="Thioesterase/thiol ester dehydrase-isomerase"/>
    <property type="match status" value="1"/>
</dbReference>
<feature type="domain" description="Thioesterase" evidence="3">
    <location>
        <begin position="60"/>
        <end position="136"/>
    </location>
</feature>
<dbReference type="InterPro" id="IPR006683">
    <property type="entry name" value="Thioestr_dom"/>
</dbReference>
<dbReference type="RefSeq" id="WP_183370071.1">
    <property type="nucleotide sequence ID" value="NZ_BAABHL010000037.1"/>
</dbReference>
<dbReference type="NCBIfam" id="TIGR00369">
    <property type="entry name" value="unchar_dom_1"/>
    <property type="match status" value="1"/>
</dbReference>
<dbReference type="CDD" id="cd03443">
    <property type="entry name" value="PaaI_thioesterase"/>
    <property type="match status" value="1"/>
</dbReference>
<keyword evidence="5" id="KW-1185">Reference proteome</keyword>
<dbReference type="PANTHER" id="PTHR21660">
    <property type="entry name" value="THIOESTERASE SUPERFAMILY MEMBER-RELATED"/>
    <property type="match status" value="1"/>
</dbReference>
<dbReference type="Proteomes" id="UP000551501">
    <property type="component" value="Unassembled WGS sequence"/>
</dbReference>
<comment type="similarity">
    <text evidence="1">Belongs to the thioesterase PaaI family.</text>
</comment>
<accession>A0A840F0V0</accession>
<name>A0A840F0V0_9ACTN</name>
<keyword evidence="2" id="KW-0378">Hydrolase</keyword>
<evidence type="ECO:0000313" key="5">
    <source>
        <dbReference type="Proteomes" id="UP000551501"/>
    </source>
</evidence>
<dbReference type="Gene3D" id="3.10.129.10">
    <property type="entry name" value="Hotdog Thioesterase"/>
    <property type="match status" value="1"/>
</dbReference>
<evidence type="ECO:0000313" key="4">
    <source>
        <dbReference type="EMBL" id="MBB4134959.1"/>
    </source>
</evidence>
<dbReference type="InterPro" id="IPR039298">
    <property type="entry name" value="ACOT13"/>
</dbReference>
<dbReference type="InterPro" id="IPR029069">
    <property type="entry name" value="HotDog_dom_sf"/>
</dbReference>
<reference evidence="4 5" key="1">
    <citation type="submission" date="2020-08" db="EMBL/GenBank/DDBJ databases">
        <title>Sequencing the genomes of 1000 actinobacteria strains.</title>
        <authorList>
            <person name="Klenk H.-P."/>
        </authorList>
    </citation>
    <scope>NUCLEOTIDE SEQUENCE [LARGE SCALE GENOMIC DNA]</scope>
    <source>
        <strain evidence="4 5">DSM 45298</strain>
    </source>
</reference>
<protein>
    <submittedName>
        <fullName evidence="4">Uncharacterized protein (TIGR00369 family)</fullName>
    </submittedName>
</protein>
<organism evidence="4 5">
    <name type="scientific">Gordonia humi</name>
    <dbReference type="NCBI Taxonomy" id="686429"/>
    <lineage>
        <taxon>Bacteria</taxon>
        <taxon>Bacillati</taxon>
        <taxon>Actinomycetota</taxon>
        <taxon>Actinomycetes</taxon>
        <taxon>Mycobacteriales</taxon>
        <taxon>Gordoniaceae</taxon>
        <taxon>Gordonia</taxon>
    </lineage>
</organism>
<proteinExistence type="inferred from homology"/>
<dbReference type="Pfam" id="PF03061">
    <property type="entry name" value="4HBT"/>
    <property type="match status" value="1"/>
</dbReference>
<dbReference type="GO" id="GO:0047617">
    <property type="term" value="F:fatty acyl-CoA hydrolase activity"/>
    <property type="evidence" value="ECO:0007669"/>
    <property type="project" value="InterPro"/>
</dbReference>
<dbReference type="EMBL" id="JACIFP010000001">
    <property type="protein sequence ID" value="MBB4134959.1"/>
    <property type="molecule type" value="Genomic_DNA"/>
</dbReference>
<comment type="caution">
    <text evidence="4">The sequence shown here is derived from an EMBL/GenBank/DDBJ whole genome shotgun (WGS) entry which is preliminary data.</text>
</comment>
<evidence type="ECO:0000256" key="2">
    <source>
        <dbReference type="ARBA" id="ARBA00022801"/>
    </source>
</evidence>
<sequence length="149" mass="15401">MMVTDVRGRETPTALARRLIDEVVLGSPVATALALALDRVDVDDVALTMAMSDELTTVPGVIHGGAVATLIDTAGAAACASGVDGDDVTGGATTHLQIAYLGRACTDLRAAATVVHRTRATTHTDVVVSGTDGRVVARGQVTSRIFYRR</sequence>
<dbReference type="AlphaFoldDB" id="A0A840F0V0"/>
<evidence type="ECO:0000256" key="1">
    <source>
        <dbReference type="ARBA" id="ARBA00008324"/>
    </source>
</evidence>
<dbReference type="InterPro" id="IPR003736">
    <property type="entry name" value="PAAI_dom"/>
</dbReference>
<dbReference type="PANTHER" id="PTHR21660:SF1">
    <property type="entry name" value="ACYL-COENZYME A THIOESTERASE 13"/>
    <property type="match status" value="1"/>
</dbReference>